<sequence length="329" mass="34232">MTRATGIGSWPGTDVREAILTTRDLLLDADGLGLPYVPETPARGPGADLIGRGAGLLVDLHVDLQPSGWRFVDRPGKDAARTAALIRQDLDELAEAYDGYTGPLKLQVAGAWTLAASVELNRGERSVSDPGATRDLLASLSEGISRYAADARRLIPGADLVIQLDEPSLPAVLQGLLPNASGYGRVRAVDPQVVGTGLRALVEAQSAPVVIHCCHPSAPIPLLRNTAAAALALDVTDATPARWESLAATIESGIGLYAGALPTDGTASVERGKRLVLDAFETVGLAAEHLDALTLTPACGLASSTVAGARHTQRTAIDLARDLTEEATR</sequence>
<dbReference type="Pfam" id="PF01717">
    <property type="entry name" value="Meth_synt_2"/>
    <property type="match status" value="1"/>
</dbReference>
<reference evidence="2 3" key="1">
    <citation type="journal article" date="2013" name="ISME J.">
        <title>A metabolic model for members of the genus Tetrasphaera involved in enhanced biological phosphorus removal.</title>
        <authorList>
            <person name="Kristiansen R."/>
            <person name="Nguyen H.T.T."/>
            <person name="Saunders A.M."/>
            <person name="Nielsen J.L."/>
            <person name="Wimmer R."/>
            <person name="Le V.Q."/>
            <person name="McIlroy S.J."/>
            <person name="Petrovski S."/>
            <person name="Seviour R.J."/>
            <person name="Calteau A."/>
            <person name="Nielsen K.L."/>
            <person name="Nielsen P.H."/>
        </authorList>
    </citation>
    <scope>NUCLEOTIDE SEQUENCE [LARGE SCALE GENOMIC DNA]</scope>
    <source>
        <strain evidence="2 3">Ben 74</strain>
    </source>
</reference>
<name>A0A077M4F2_9MICO</name>
<dbReference type="STRING" id="1193518.BN13_100058"/>
<dbReference type="GO" id="GO:0008270">
    <property type="term" value="F:zinc ion binding"/>
    <property type="evidence" value="ECO:0007669"/>
    <property type="project" value="InterPro"/>
</dbReference>
<gene>
    <name evidence="2" type="ORF">BN13_100058</name>
</gene>
<dbReference type="GO" id="GO:0003871">
    <property type="term" value="F:5-methyltetrahydropteroyltriglutamate-homocysteine S-methyltransferase activity"/>
    <property type="evidence" value="ECO:0007669"/>
    <property type="project" value="InterPro"/>
</dbReference>
<proteinExistence type="predicted"/>
<dbReference type="SUPFAM" id="SSF51726">
    <property type="entry name" value="UROD/MetE-like"/>
    <property type="match status" value="1"/>
</dbReference>
<comment type="caution">
    <text evidence="2">The sequence shown here is derived from an EMBL/GenBank/DDBJ whole genome shotgun (WGS) entry which is preliminary data.</text>
</comment>
<dbReference type="EMBL" id="CAJC01000002">
    <property type="protein sequence ID" value="CCI51389.1"/>
    <property type="molecule type" value="Genomic_DNA"/>
</dbReference>
<dbReference type="Proteomes" id="UP000035720">
    <property type="component" value="Unassembled WGS sequence"/>
</dbReference>
<dbReference type="GO" id="GO:0009086">
    <property type="term" value="P:methionine biosynthetic process"/>
    <property type="evidence" value="ECO:0007669"/>
    <property type="project" value="InterPro"/>
</dbReference>
<keyword evidence="3" id="KW-1185">Reference proteome</keyword>
<feature type="domain" description="Cobalamin-independent methionine synthase MetE C-terminal/archaeal" evidence="1">
    <location>
        <begin position="5"/>
        <end position="321"/>
    </location>
</feature>
<dbReference type="OrthoDB" id="5242426at2"/>
<evidence type="ECO:0000313" key="3">
    <source>
        <dbReference type="Proteomes" id="UP000035720"/>
    </source>
</evidence>
<evidence type="ECO:0000259" key="1">
    <source>
        <dbReference type="Pfam" id="PF01717"/>
    </source>
</evidence>
<dbReference type="InterPro" id="IPR038071">
    <property type="entry name" value="UROD/MetE-like_sf"/>
</dbReference>
<dbReference type="Gene3D" id="3.20.20.210">
    <property type="match status" value="1"/>
</dbReference>
<protein>
    <recommendedName>
        <fullName evidence="1">Cobalamin-independent methionine synthase MetE C-terminal/archaeal domain-containing protein</fullName>
    </recommendedName>
</protein>
<dbReference type="AlphaFoldDB" id="A0A077M4F2"/>
<dbReference type="InterPro" id="IPR002629">
    <property type="entry name" value="Met_Synth_C/arc"/>
</dbReference>
<organism evidence="2 3">
    <name type="scientific">Nostocoides jenkinsii Ben 74</name>
    <dbReference type="NCBI Taxonomy" id="1193518"/>
    <lineage>
        <taxon>Bacteria</taxon>
        <taxon>Bacillati</taxon>
        <taxon>Actinomycetota</taxon>
        <taxon>Actinomycetes</taxon>
        <taxon>Micrococcales</taxon>
        <taxon>Intrasporangiaceae</taxon>
        <taxon>Nostocoides</taxon>
    </lineage>
</organism>
<evidence type="ECO:0000313" key="2">
    <source>
        <dbReference type="EMBL" id="CCI51389.1"/>
    </source>
</evidence>
<accession>A0A077M4F2</accession>
<dbReference type="RefSeq" id="WP_048544306.1">
    <property type="nucleotide sequence ID" value="NZ_HF571038.1"/>
</dbReference>